<keyword evidence="4 5" id="KW-0472">Membrane</keyword>
<dbReference type="SUPFAM" id="SSF81324">
    <property type="entry name" value="Voltage-gated potassium channels"/>
    <property type="match status" value="1"/>
</dbReference>
<evidence type="ECO:0000256" key="4">
    <source>
        <dbReference type="ARBA" id="ARBA00023136"/>
    </source>
</evidence>
<feature type="transmembrane region" description="Helical" evidence="5">
    <location>
        <begin position="78"/>
        <end position="100"/>
    </location>
</feature>
<comment type="subcellular location">
    <subcellularLocation>
        <location evidence="1">Membrane</location>
        <topology evidence="1">Multi-pass membrane protein</topology>
    </subcellularLocation>
</comment>
<organism evidence="7 8">
    <name type="scientific">Prorocentrum cordatum</name>
    <dbReference type="NCBI Taxonomy" id="2364126"/>
    <lineage>
        <taxon>Eukaryota</taxon>
        <taxon>Sar</taxon>
        <taxon>Alveolata</taxon>
        <taxon>Dinophyceae</taxon>
        <taxon>Prorocentrales</taxon>
        <taxon>Prorocentraceae</taxon>
        <taxon>Prorocentrum</taxon>
    </lineage>
</organism>
<dbReference type="Proteomes" id="UP001189429">
    <property type="component" value="Unassembled WGS sequence"/>
</dbReference>
<protein>
    <recommendedName>
        <fullName evidence="6">Ion transport domain-containing protein</fullName>
    </recommendedName>
</protein>
<keyword evidence="8" id="KW-1185">Reference proteome</keyword>
<name>A0ABN9QHA3_9DINO</name>
<dbReference type="Pfam" id="PF00520">
    <property type="entry name" value="Ion_trans"/>
    <property type="match status" value="1"/>
</dbReference>
<comment type="caution">
    <text evidence="7">The sequence shown here is derived from an EMBL/GenBank/DDBJ whole genome shotgun (WGS) entry which is preliminary data.</text>
</comment>
<evidence type="ECO:0000256" key="2">
    <source>
        <dbReference type="ARBA" id="ARBA00022692"/>
    </source>
</evidence>
<dbReference type="InterPro" id="IPR043203">
    <property type="entry name" value="VGCC_Ca_Na"/>
</dbReference>
<sequence length="213" mass="24242">MQKRVNTVLFQEQERDLQRRWAQFVEGARFETVMAVLILLNGLQMAFEVQHSGLIRGHDLGYGDYADSPSPWPGAERVLNVLGTFFGIVFTCEVSLKIVVLRKKFFRSCWNLFDLFVVLCFLVEASAAENGSLAETTALRLARLARLLRLMRVLRQMHGFDTLFLMTTALQSSMYVLAWSCALLFIIQALVAFSFNQILAEFYSFQRPPQAAG</sequence>
<keyword evidence="3 5" id="KW-1133">Transmembrane helix</keyword>
<gene>
    <name evidence="7" type="ORF">PCOR1329_LOCUS10123</name>
</gene>
<evidence type="ECO:0000256" key="3">
    <source>
        <dbReference type="ARBA" id="ARBA00022989"/>
    </source>
</evidence>
<dbReference type="InterPro" id="IPR027359">
    <property type="entry name" value="Volt_channel_dom_sf"/>
</dbReference>
<evidence type="ECO:0000256" key="1">
    <source>
        <dbReference type="ARBA" id="ARBA00004141"/>
    </source>
</evidence>
<accession>A0ABN9QHA3</accession>
<dbReference type="InterPro" id="IPR005821">
    <property type="entry name" value="Ion_trans_dom"/>
</dbReference>
<dbReference type="PANTHER" id="PTHR10037">
    <property type="entry name" value="VOLTAGE-GATED CATION CHANNEL CALCIUM AND SODIUM"/>
    <property type="match status" value="1"/>
</dbReference>
<feature type="transmembrane region" description="Helical" evidence="5">
    <location>
        <begin position="21"/>
        <end position="40"/>
    </location>
</feature>
<evidence type="ECO:0000259" key="6">
    <source>
        <dbReference type="Pfam" id="PF00520"/>
    </source>
</evidence>
<evidence type="ECO:0000256" key="5">
    <source>
        <dbReference type="SAM" id="Phobius"/>
    </source>
</evidence>
<feature type="transmembrane region" description="Helical" evidence="5">
    <location>
        <begin position="174"/>
        <end position="195"/>
    </location>
</feature>
<reference evidence="7" key="1">
    <citation type="submission" date="2023-10" db="EMBL/GenBank/DDBJ databases">
        <authorList>
            <person name="Chen Y."/>
            <person name="Shah S."/>
            <person name="Dougan E. K."/>
            <person name="Thang M."/>
            <person name="Chan C."/>
        </authorList>
    </citation>
    <scope>NUCLEOTIDE SEQUENCE [LARGE SCALE GENOMIC DNA]</scope>
</reference>
<feature type="domain" description="Ion transport" evidence="6">
    <location>
        <begin position="30"/>
        <end position="199"/>
    </location>
</feature>
<keyword evidence="2 5" id="KW-0812">Transmembrane</keyword>
<evidence type="ECO:0000313" key="8">
    <source>
        <dbReference type="Proteomes" id="UP001189429"/>
    </source>
</evidence>
<proteinExistence type="predicted"/>
<dbReference type="EMBL" id="CAUYUJ010002858">
    <property type="protein sequence ID" value="CAK0802713.1"/>
    <property type="molecule type" value="Genomic_DNA"/>
</dbReference>
<dbReference type="Gene3D" id="1.20.120.350">
    <property type="entry name" value="Voltage-gated potassium channels. Chain C"/>
    <property type="match status" value="1"/>
</dbReference>
<evidence type="ECO:0000313" key="7">
    <source>
        <dbReference type="EMBL" id="CAK0802713.1"/>
    </source>
</evidence>
<dbReference type="PANTHER" id="PTHR10037:SF62">
    <property type="entry name" value="SODIUM CHANNEL PROTEIN 60E"/>
    <property type="match status" value="1"/>
</dbReference>